<dbReference type="RefSeq" id="XP_002839712.1">
    <property type="nucleotide sequence ID" value="XM_002839666.1"/>
</dbReference>
<evidence type="ECO:0000313" key="2">
    <source>
        <dbReference type="Proteomes" id="UP000006911"/>
    </source>
</evidence>
<accession>D5GH78</accession>
<dbReference type="InParanoid" id="D5GH78"/>
<dbReference type="Proteomes" id="UP000006911">
    <property type="component" value="Unassembled WGS sequence"/>
</dbReference>
<organism evidence="1 2">
    <name type="scientific">Tuber melanosporum (strain Mel28)</name>
    <name type="common">Perigord black truffle</name>
    <dbReference type="NCBI Taxonomy" id="656061"/>
    <lineage>
        <taxon>Eukaryota</taxon>
        <taxon>Fungi</taxon>
        <taxon>Dikarya</taxon>
        <taxon>Ascomycota</taxon>
        <taxon>Pezizomycotina</taxon>
        <taxon>Pezizomycetes</taxon>
        <taxon>Pezizales</taxon>
        <taxon>Tuberaceae</taxon>
        <taxon>Tuber</taxon>
    </lineage>
</organism>
<proteinExistence type="predicted"/>
<dbReference type="HOGENOM" id="CLU_2293753_0_0_1"/>
<reference evidence="1 2" key="1">
    <citation type="journal article" date="2010" name="Nature">
        <title>Perigord black truffle genome uncovers evolutionary origins and mechanisms of symbiosis.</title>
        <authorList>
            <person name="Martin F."/>
            <person name="Kohler A."/>
            <person name="Murat C."/>
            <person name="Balestrini R."/>
            <person name="Coutinho P.M."/>
            <person name="Jaillon O."/>
            <person name="Montanini B."/>
            <person name="Morin E."/>
            <person name="Noel B."/>
            <person name="Percudani R."/>
            <person name="Porcel B."/>
            <person name="Rubini A."/>
            <person name="Amicucci A."/>
            <person name="Amselem J."/>
            <person name="Anthouard V."/>
            <person name="Arcioni S."/>
            <person name="Artiguenave F."/>
            <person name="Aury J.M."/>
            <person name="Ballario P."/>
            <person name="Bolchi A."/>
            <person name="Brenna A."/>
            <person name="Brun A."/>
            <person name="Buee M."/>
            <person name="Cantarel B."/>
            <person name="Chevalier G."/>
            <person name="Couloux A."/>
            <person name="Da Silva C."/>
            <person name="Denoeud F."/>
            <person name="Duplessis S."/>
            <person name="Ghignone S."/>
            <person name="Hilselberger B."/>
            <person name="Iotti M."/>
            <person name="Marcais B."/>
            <person name="Mello A."/>
            <person name="Miranda M."/>
            <person name="Pacioni G."/>
            <person name="Quesneville H."/>
            <person name="Riccioni C."/>
            <person name="Ruotolo R."/>
            <person name="Splivallo R."/>
            <person name="Stocchi V."/>
            <person name="Tisserant E."/>
            <person name="Viscomi A.R."/>
            <person name="Zambonelli A."/>
            <person name="Zampieri E."/>
            <person name="Henrissat B."/>
            <person name="Lebrun M.H."/>
            <person name="Paolocci F."/>
            <person name="Bonfante P."/>
            <person name="Ottonello S."/>
            <person name="Wincker P."/>
        </authorList>
    </citation>
    <scope>NUCLEOTIDE SEQUENCE [LARGE SCALE GENOMIC DNA]</scope>
    <source>
        <strain evidence="1 2">Mel28</strain>
    </source>
</reference>
<sequence>MRNKGAVHSGYQRYTRTNPFSCKVNKSPASYCRNVSFMKSKATSQIRNAELPAIEVSKGRNHCPSHVTAIYMWFGKDIDQACTQGKTLLVRLTPQLLTTSG</sequence>
<dbReference type="GeneID" id="9182608"/>
<protein>
    <submittedName>
        <fullName evidence="1">(Perigord truffle) hypothetical protein</fullName>
    </submittedName>
</protein>
<dbReference type="KEGG" id="tml:GSTUM_00007784001"/>
<gene>
    <name evidence="1" type="ORF">GSTUM_00007784001</name>
</gene>
<dbReference type="EMBL" id="FN430308">
    <property type="protein sequence ID" value="CAZ83903.1"/>
    <property type="molecule type" value="Genomic_DNA"/>
</dbReference>
<name>D5GH78_TUBMM</name>
<dbReference type="AlphaFoldDB" id="D5GH78"/>
<keyword evidence="2" id="KW-1185">Reference proteome</keyword>
<evidence type="ECO:0000313" key="1">
    <source>
        <dbReference type="EMBL" id="CAZ83903.1"/>
    </source>
</evidence>